<dbReference type="AlphaFoldDB" id="A0A3B4AAA6"/>
<keyword evidence="2" id="KW-1185">Reference proteome</keyword>
<evidence type="ECO:0000313" key="1">
    <source>
        <dbReference type="Ensembl" id="ENSPMGP00000013987.1"/>
    </source>
</evidence>
<reference evidence="1" key="1">
    <citation type="submission" date="2025-08" db="UniProtKB">
        <authorList>
            <consortium name="Ensembl"/>
        </authorList>
    </citation>
    <scope>IDENTIFICATION</scope>
</reference>
<protein>
    <submittedName>
        <fullName evidence="1">Uncharacterized protein</fullName>
    </submittedName>
</protein>
<name>A0A3B4AAA6_9GOBI</name>
<reference evidence="1" key="2">
    <citation type="submission" date="2025-09" db="UniProtKB">
        <authorList>
            <consortium name="Ensembl"/>
        </authorList>
    </citation>
    <scope>IDENTIFICATION</scope>
</reference>
<dbReference type="Proteomes" id="UP000261520">
    <property type="component" value="Unplaced"/>
</dbReference>
<dbReference type="Ensembl" id="ENSPMGT00000014923.1">
    <property type="protein sequence ID" value="ENSPMGP00000013987.1"/>
    <property type="gene ID" value="ENSPMGG00000011491.1"/>
</dbReference>
<proteinExistence type="predicted"/>
<sequence>MCKQVCAVWEVSLSDGLHRIEFEHGTTTGKRVVYVNGQEVLRRDWMFKLVGSEQFSFGVPQSRAEIRIAAVGGFSYEYSLHVNGLTLQKFTQNRTKTTQTWDLGLDRDRYRIVLERNTMDVWCNGHKMDAEFVEDGTQTRFFMGQREFCLRAEQGKKSITYCLLLDGQRIHHT</sequence>
<dbReference type="Pfam" id="PF06905">
    <property type="entry name" value="FAIM1"/>
    <property type="match status" value="1"/>
</dbReference>
<dbReference type="InterPro" id="IPR010695">
    <property type="entry name" value="FAIM1"/>
</dbReference>
<dbReference type="Gene3D" id="2.40.128.180">
    <property type="match status" value="2"/>
</dbReference>
<dbReference type="InterPro" id="IPR038513">
    <property type="entry name" value="FAIM1_dom_sf"/>
</dbReference>
<dbReference type="STRING" id="409849.ENSPMGP00000013987"/>
<evidence type="ECO:0000313" key="2">
    <source>
        <dbReference type="Proteomes" id="UP000261520"/>
    </source>
</evidence>
<organism evidence="1 2">
    <name type="scientific">Periophthalmus magnuspinnatus</name>
    <dbReference type="NCBI Taxonomy" id="409849"/>
    <lineage>
        <taxon>Eukaryota</taxon>
        <taxon>Metazoa</taxon>
        <taxon>Chordata</taxon>
        <taxon>Craniata</taxon>
        <taxon>Vertebrata</taxon>
        <taxon>Euteleostomi</taxon>
        <taxon>Actinopterygii</taxon>
        <taxon>Neopterygii</taxon>
        <taxon>Teleostei</taxon>
        <taxon>Neoteleostei</taxon>
        <taxon>Acanthomorphata</taxon>
        <taxon>Gobiaria</taxon>
        <taxon>Gobiiformes</taxon>
        <taxon>Gobioidei</taxon>
        <taxon>Gobiidae</taxon>
        <taxon>Oxudercinae</taxon>
        <taxon>Periophthalmus</taxon>
    </lineage>
</organism>
<dbReference type="GO" id="GO:1902042">
    <property type="term" value="P:negative regulation of extrinsic apoptotic signaling pathway via death domain receptors"/>
    <property type="evidence" value="ECO:0007669"/>
    <property type="project" value="TreeGrafter"/>
</dbReference>
<dbReference type="PANTHER" id="PTHR13088:SF3">
    <property type="entry name" value="FAS APOPTOTIC INHIBITORY MOLECULE 1"/>
    <property type="match status" value="1"/>
</dbReference>
<dbReference type="PANTHER" id="PTHR13088">
    <property type="entry name" value="FAS APOPTOTIC INHIBITORY MOLECULE FAIM"/>
    <property type="match status" value="1"/>
</dbReference>
<dbReference type="FunFam" id="2.40.128.180:FF:000001">
    <property type="entry name" value="Fas apoptotic inhibitory molecule 1"/>
    <property type="match status" value="1"/>
</dbReference>
<accession>A0A3B4AAA6</accession>